<dbReference type="RefSeq" id="WP_110938690.1">
    <property type="nucleotide sequence ID" value="NZ_KZ614147.1"/>
</dbReference>
<evidence type="ECO:0000256" key="8">
    <source>
        <dbReference type="ARBA" id="ARBA00023136"/>
    </source>
</evidence>
<keyword evidence="5 9" id="KW-0812">Transmembrane</keyword>
<evidence type="ECO:0000256" key="2">
    <source>
        <dbReference type="ARBA" id="ARBA00022475"/>
    </source>
</evidence>
<keyword evidence="7 9" id="KW-1133">Transmembrane helix</keyword>
<sequence>MSHNFRENKIIRFFLMMDRPLFQRMLVIFTVIVIVPLITVGAISYVHSSNELQDEAKEYNSLIIEQVKTYIEDYIWDYEISTLKIVNHPDTIEFLRMNSSEEIEESGITQSIINVLRNEAYSQSDIANITLVLDDISIVDSAGIVDESTAASLRQTSWYYSITGMARPTIISRVIDWHGNERPVISVVKRIVNPRTLQPFGMLIIDLNYQRVNDVARKISPGNTGYFFITDQEGHYIYHPNSKKIGEEHNEKHWKEIEDKQSGSYVSSDKNPDLITYSESKQLGWTLATTIPYHEVTQGIEYIKKIILKTIVISLIIVIVIGYSFSSNLLRPIRRLKDSVSWVDEENFSLRVPVESKDEIGQLTEGFNNMMDRISSLVEEVYIAQIKEAELQLLQKDTELKALQSQMDPHFLYNSLETIRGMALESNRDDIATISASMGKLLRYNLKEQSKVVDIKNEIEMSMLYLKIQKYRFNEKIEYQINMPEWCWRQKIARFSLQPLIENAVIHGAEPSTAPIVIEVTAEKDSENTFVLLIKDTGVGMTKDDKKLRRIDLKQKDVSNGGSHIGMVNVHRRNQLVFGKEFGLVIKKSDKSGTIIGICLPYEEME</sequence>
<keyword evidence="4" id="KW-0808">Transferase</keyword>
<dbReference type="Pfam" id="PF06580">
    <property type="entry name" value="His_kinase"/>
    <property type="match status" value="1"/>
</dbReference>
<evidence type="ECO:0000256" key="7">
    <source>
        <dbReference type="ARBA" id="ARBA00022989"/>
    </source>
</evidence>
<evidence type="ECO:0000259" key="10">
    <source>
        <dbReference type="PROSITE" id="PS50885"/>
    </source>
</evidence>
<dbReference type="SUPFAM" id="SSF55874">
    <property type="entry name" value="ATPase domain of HSP90 chaperone/DNA topoisomerase II/histidine kinase"/>
    <property type="match status" value="1"/>
</dbReference>
<dbReference type="GO" id="GO:0000155">
    <property type="term" value="F:phosphorelay sensor kinase activity"/>
    <property type="evidence" value="ECO:0007669"/>
    <property type="project" value="InterPro"/>
</dbReference>
<dbReference type="CDD" id="cd18773">
    <property type="entry name" value="PDC1_HK_sensor"/>
    <property type="match status" value="1"/>
</dbReference>
<dbReference type="InterPro" id="IPR033479">
    <property type="entry name" value="dCache_1"/>
</dbReference>
<keyword evidence="8 9" id="KW-0472">Membrane</keyword>
<dbReference type="SUPFAM" id="SSF103190">
    <property type="entry name" value="Sensory domain-like"/>
    <property type="match status" value="1"/>
</dbReference>
<dbReference type="InterPro" id="IPR029151">
    <property type="entry name" value="Sensor-like_sf"/>
</dbReference>
<dbReference type="GO" id="GO:0005886">
    <property type="term" value="C:plasma membrane"/>
    <property type="evidence" value="ECO:0007669"/>
    <property type="project" value="UniProtKB-SubCell"/>
</dbReference>
<dbReference type="Gene3D" id="3.30.450.20">
    <property type="entry name" value="PAS domain"/>
    <property type="match status" value="1"/>
</dbReference>
<dbReference type="PANTHER" id="PTHR34220:SF7">
    <property type="entry name" value="SENSOR HISTIDINE KINASE YPDA"/>
    <property type="match status" value="1"/>
</dbReference>
<dbReference type="Proteomes" id="UP000281498">
    <property type="component" value="Unassembled WGS sequence"/>
</dbReference>
<dbReference type="InterPro" id="IPR003660">
    <property type="entry name" value="HAMP_dom"/>
</dbReference>
<keyword evidence="12" id="KW-1185">Reference proteome</keyword>
<keyword evidence="2" id="KW-1003">Cell membrane</keyword>
<comment type="caution">
    <text evidence="11">The sequence shown here is derived from an EMBL/GenBank/DDBJ whole genome shotgun (WGS) entry which is preliminary data.</text>
</comment>
<dbReference type="Pfam" id="PF02743">
    <property type="entry name" value="dCache_1"/>
    <property type="match status" value="1"/>
</dbReference>
<dbReference type="InterPro" id="IPR036890">
    <property type="entry name" value="HATPase_C_sf"/>
</dbReference>
<dbReference type="InterPro" id="IPR050640">
    <property type="entry name" value="Bact_2-comp_sensor_kinase"/>
</dbReference>
<feature type="domain" description="HAMP" evidence="10">
    <location>
        <begin position="327"/>
        <end position="379"/>
    </location>
</feature>
<evidence type="ECO:0000313" key="11">
    <source>
        <dbReference type="EMBL" id="RKL68350.1"/>
    </source>
</evidence>
<feature type="transmembrane region" description="Helical" evidence="9">
    <location>
        <begin position="306"/>
        <end position="325"/>
    </location>
</feature>
<keyword evidence="6 11" id="KW-0418">Kinase</keyword>
<keyword evidence="3" id="KW-0597">Phosphoprotein</keyword>
<evidence type="ECO:0000256" key="3">
    <source>
        <dbReference type="ARBA" id="ARBA00022553"/>
    </source>
</evidence>
<dbReference type="Gene3D" id="6.10.340.10">
    <property type="match status" value="1"/>
</dbReference>
<dbReference type="CDD" id="cd06225">
    <property type="entry name" value="HAMP"/>
    <property type="match status" value="1"/>
</dbReference>
<gene>
    <name evidence="11" type="ORF">CR203_07670</name>
</gene>
<evidence type="ECO:0000256" key="6">
    <source>
        <dbReference type="ARBA" id="ARBA00022777"/>
    </source>
</evidence>
<evidence type="ECO:0000313" key="12">
    <source>
        <dbReference type="Proteomes" id="UP000281498"/>
    </source>
</evidence>
<dbReference type="PANTHER" id="PTHR34220">
    <property type="entry name" value="SENSOR HISTIDINE KINASE YPDA"/>
    <property type="match status" value="1"/>
</dbReference>
<evidence type="ECO:0000256" key="9">
    <source>
        <dbReference type="SAM" id="Phobius"/>
    </source>
</evidence>
<protein>
    <submittedName>
        <fullName evidence="11">Histidine kinase</fullName>
    </submittedName>
</protein>
<dbReference type="Pfam" id="PF02518">
    <property type="entry name" value="HATPase_c"/>
    <property type="match status" value="1"/>
</dbReference>
<dbReference type="SUPFAM" id="SSF158472">
    <property type="entry name" value="HAMP domain-like"/>
    <property type="match status" value="1"/>
</dbReference>
<evidence type="ECO:0000256" key="4">
    <source>
        <dbReference type="ARBA" id="ARBA00022679"/>
    </source>
</evidence>
<dbReference type="SMART" id="SM00304">
    <property type="entry name" value="HAMP"/>
    <property type="match status" value="1"/>
</dbReference>
<dbReference type="InterPro" id="IPR010559">
    <property type="entry name" value="Sig_transdc_His_kin_internal"/>
</dbReference>
<evidence type="ECO:0000256" key="5">
    <source>
        <dbReference type="ARBA" id="ARBA00022692"/>
    </source>
</evidence>
<dbReference type="Pfam" id="PF00672">
    <property type="entry name" value="HAMP"/>
    <property type="match status" value="1"/>
</dbReference>
<dbReference type="InterPro" id="IPR003594">
    <property type="entry name" value="HATPase_dom"/>
</dbReference>
<proteinExistence type="predicted"/>
<dbReference type="OrthoDB" id="9776552at2"/>
<accession>A0A3A9KC51</accession>
<dbReference type="PROSITE" id="PS50885">
    <property type="entry name" value="HAMP"/>
    <property type="match status" value="1"/>
</dbReference>
<dbReference type="CDD" id="cd12912">
    <property type="entry name" value="PDC2_MCP_like"/>
    <property type="match status" value="1"/>
</dbReference>
<reference evidence="11 12" key="1">
    <citation type="submission" date="2017-10" db="EMBL/GenBank/DDBJ databases">
        <title>Bacillus sp. nov., a halophilic bacterium isolated from a Keqin Lake.</title>
        <authorList>
            <person name="Wang H."/>
        </authorList>
    </citation>
    <scope>NUCLEOTIDE SEQUENCE [LARGE SCALE GENOMIC DNA]</scope>
    <source>
        <strain evidence="11 12">KCTC 13187</strain>
    </source>
</reference>
<name>A0A3A9KC51_9BACI</name>
<dbReference type="EMBL" id="PDOE01000002">
    <property type="protein sequence ID" value="RKL68350.1"/>
    <property type="molecule type" value="Genomic_DNA"/>
</dbReference>
<comment type="subcellular location">
    <subcellularLocation>
        <location evidence="1">Cell membrane</location>
        <topology evidence="1">Multi-pass membrane protein</topology>
    </subcellularLocation>
</comment>
<evidence type="ECO:0000256" key="1">
    <source>
        <dbReference type="ARBA" id="ARBA00004651"/>
    </source>
</evidence>
<feature type="transmembrane region" description="Helical" evidence="9">
    <location>
        <begin position="21"/>
        <end position="46"/>
    </location>
</feature>
<dbReference type="AlphaFoldDB" id="A0A3A9KC51"/>
<dbReference type="Gene3D" id="3.30.565.10">
    <property type="entry name" value="Histidine kinase-like ATPase, C-terminal domain"/>
    <property type="match status" value="1"/>
</dbReference>
<organism evidence="11 12">
    <name type="scientific">Salipaludibacillus neizhouensis</name>
    <dbReference type="NCBI Taxonomy" id="885475"/>
    <lineage>
        <taxon>Bacteria</taxon>
        <taxon>Bacillati</taxon>
        <taxon>Bacillota</taxon>
        <taxon>Bacilli</taxon>
        <taxon>Bacillales</taxon>
        <taxon>Bacillaceae</taxon>
    </lineage>
</organism>